<accession>A0A9P8LSP8</accession>
<feature type="compositionally biased region" description="Basic and acidic residues" evidence="1">
    <location>
        <begin position="1220"/>
        <end position="1232"/>
    </location>
</feature>
<evidence type="ECO:0000256" key="1">
    <source>
        <dbReference type="SAM" id="MobiDB-lite"/>
    </source>
</evidence>
<sequence length="1804" mass="208578">MTADLSIEFEAIPFSVDDDQNVIVSNTILQIKFTIRDNEISQSIQLDSEQKYILRANISTVDQLCAVQIVLLYKKLKKIIPNCTIQLVQKHKFFAYEDLYFWNNIGIVAAQMGLKTKSIKIYKDHKGENQTPDLDLYLAEINQYDLQYISFYDSFDTLTILQPEGINKCAFHENLILTQLAAIQYQTTEEYPLILPLVFGFSAYQLYTDRFVQIFQKAEVASAQDLKHSILRKIFELSNIVYNEQVLPDKFKVMNLFQLPIHFLGTGICLFMFQQLCHVSYLFKAEYFALFSLIGNEVADTLTNAVISQSSKSGKSVALYTQYFFHLLMGNVPMLFNMRSDNAQPLYEYYTENFHSSLAQQYIDVYNLSEIKKISQVKNLKEDKELKEVEDLNKQKDSKEVEDLKKDKDFNNTILQSVCNFHQFQLTSLGKVSHLFYKMVIFIENIKDIKNIKNDKGDATFDLLDTVKNLQYNNHIFTKFELFKNRNFFIYKKDDDTSGILDDQILERSKKQTQHQTPIILVDEYLQSQKSKFPKCVKLCQMIFMRYEEKLIQLGKKQYIKIQTMLDSDEFKVINTFAAIKYKQHHLVINVILPLLSKELLESAKTELDKISMSDLFQNKGIDLYQTLENIITSVQSQNADQRFYTIHGNQKIMIEYLKSLNSLLGKSEYILIAMEYLRLEIDDYDLLDELVVHSPQILNIRNRTQFREIFFSGMVSYRNRGQYYEDFETNFYKLILSLFNPRGVETAFWKTFSIVAMIAVKLNAVTLRPKDIIANTVISIQFVMQKFWKYSVKELIYEYFGVSKSPDLEEDQRKEQQADNFISMFHEEHKPLLESLQKTFDTTKLLFVPDVKQSTVIMVGTDLTVINFLTVNQFCYNAMSSRANMGYINTQILGYVQPHASLLSSLQYEQRRMVVDATGYVKSVGAIPGTVKTFAKDTPILVSLLYSMMTEKSVEMQFMCSSVCPSIWFQHKQKILSFNATSSHVVSFCVEGKKQIPEQTMYQFDSLTQTYNNIIIHKGAENDAKFKLTKGDAHFELLQDNQNYNISCIVSSTLNYEVVSVLNYQLMLAFIAKYSTSTISIADAQDTLQQLSKFFQRSVLLEFMQVILFVAKLTWQSEILITNISLIMKQVDTGHVYVQYLHDGSIDSDKSEDVFKLLRRTSVPHNFMFLNPTFDYAFQSFNKNPTISIYEQVLDDSVAAAKETFQLLRQGLPVQPESTTKKEESSAKEAIVEQDGGAQADVGSTPPPQESQLPKTQDEAQEKLKDKQTGPMLIIVIPFDKKMCFTDSLDKAKHKIFDFIVTFHGYPDLRLEKIDGCQVLPIECGHHVPEVLAEKVKAFTLNNVLQLGLDRKGGNQLLKIQEKSEQFVLDQQTKERLPKQNVPPKFEDKMQCQVFKIKNPKLDYTEIFAALDDQNIMINIFKDNDYQYLLLIDEKRDCATKYDAIREKFSVEAKDSTLTIDKLCSVRGTSILHQYVPQGFILPKQTVNLDLKLIQDYSIVVKKLATKFQSLHFTCNNSKNEIQVTFNSDTDLLEFLTSISLGIVSIIENNNIYTMLVVYLPDEQVIANKEKEALLEKEILKNIYKEPLYEICKKNYDAYGKSGKVKMLSEKENQYEHIRLFENDPITCMYGQKDKAFTLSKEQLLDHLTVYQSIISKFEDDIVYLDNGEPSVKQMLNANQQSLVNFNDQGNKYFVMFLNALRLKSYKLTSAFLGEAPLQIKFNKLVEIQREQNGEYGLNICISQQSAVSTSLLLKMLILENKFLSFKQDKKFDQAQIYELFFSLKIILHDIVEDVAHIVILPE</sequence>
<dbReference type="GeneID" id="94299624"/>
<keyword evidence="3" id="KW-1185">Reference proteome</keyword>
<proteinExistence type="predicted"/>
<dbReference type="EMBL" id="AUWU02000005">
    <property type="protein sequence ID" value="KAH0573481.1"/>
    <property type="molecule type" value="Genomic_DNA"/>
</dbReference>
<name>A0A9P8LSP8_9EUKA</name>
<dbReference type="RefSeq" id="XP_067764254.1">
    <property type="nucleotide sequence ID" value="XM_067909433.1"/>
</dbReference>
<protein>
    <submittedName>
        <fullName evidence="2">Uncharacterized protein</fullName>
    </submittedName>
</protein>
<organism evidence="2 3">
    <name type="scientific">Spironucleus salmonicida</name>
    <dbReference type="NCBI Taxonomy" id="348837"/>
    <lineage>
        <taxon>Eukaryota</taxon>
        <taxon>Metamonada</taxon>
        <taxon>Diplomonadida</taxon>
        <taxon>Hexamitidae</taxon>
        <taxon>Hexamitinae</taxon>
        <taxon>Spironucleus</taxon>
    </lineage>
</organism>
<comment type="caution">
    <text evidence="2">The sequence shown here is derived from an EMBL/GenBank/DDBJ whole genome shotgun (WGS) entry which is preliminary data.</text>
</comment>
<feature type="compositionally biased region" description="Basic and acidic residues" evidence="1">
    <location>
        <begin position="1257"/>
        <end position="1266"/>
    </location>
</feature>
<evidence type="ECO:0000313" key="2">
    <source>
        <dbReference type="EMBL" id="KAH0573481.1"/>
    </source>
</evidence>
<feature type="region of interest" description="Disordered" evidence="1">
    <location>
        <begin position="1216"/>
        <end position="1266"/>
    </location>
</feature>
<dbReference type="KEGG" id="ssao:94299624"/>
<reference evidence="2 3" key="1">
    <citation type="journal article" date="2014" name="PLoS Genet.">
        <title>The Genome of Spironucleus salmonicida Highlights a Fish Pathogen Adapted to Fluctuating Environments.</title>
        <authorList>
            <person name="Xu F."/>
            <person name="Jerlstrom-Hultqvist J."/>
            <person name="Einarsson E."/>
            <person name="Astvaldsson A."/>
            <person name="Svard S.G."/>
            <person name="Andersson J.O."/>
        </authorList>
    </citation>
    <scope>NUCLEOTIDE SEQUENCE [LARGE SCALE GENOMIC DNA]</scope>
    <source>
        <strain evidence="2 3">ATCC 50377</strain>
    </source>
</reference>
<evidence type="ECO:0000313" key="3">
    <source>
        <dbReference type="Proteomes" id="UP000018208"/>
    </source>
</evidence>
<dbReference type="OrthoDB" id="3071602at2759"/>
<gene>
    <name evidence="2" type="ORF">SS50377_25601</name>
</gene>
<dbReference type="Proteomes" id="UP000018208">
    <property type="component" value="Unassembled WGS sequence"/>
</dbReference>